<dbReference type="PIRSF" id="PIRSF027833">
    <property type="entry name" value="MtTFB2"/>
    <property type="match status" value="1"/>
</dbReference>
<feature type="non-terminal residue" evidence="1">
    <location>
        <position position="1"/>
    </location>
</feature>
<dbReference type="Gene3D" id="3.40.50.150">
    <property type="entry name" value="Vaccinia Virus protein VP39"/>
    <property type="match status" value="1"/>
</dbReference>
<gene>
    <name evidence="1" type="primary">ORF54149</name>
</gene>
<name>A0A0B6ZB54_9EUPU</name>
<dbReference type="InterPro" id="IPR029063">
    <property type="entry name" value="SAM-dependent_MTases_sf"/>
</dbReference>
<evidence type="ECO:0000313" key="1">
    <source>
        <dbReference type="EMBL" id="CEK65171.1"/>
    </source>
</evidence>
<dbReference type="SUPFAM" id="SSF53335">
    <property type="entry name" value="S-adenosyl-L-methionine-dependent methyltransferases"/>
    <property type="match status" value="1"/>
</dbReference>
<dbReference type="AlphaFoldDB" id="A0A0B6ZB54"/>
<sequence length="356" mass="41033">KYSYVFKQNVAEKIATAIYKHRENQNAPVLDIEAGPGLVSRELLKQGVSKVVALDGNSHFSTFLLTLQSDVGSDKFCVFNWRMVNLFLKLHSSPYNQDVLHFQNMESKVAAALMPSSSPRDSSEVAYSLISIGGKNNNEHFIYYIVRNLPNEDTILAHDRVEFFFLAHPKFKHKIDYIATFKMVDPGEPSIIRDKTIATHFGYIHALIYLLYDVQTIDQFNADDFYPAFNSIKAKQDKSIDPSKRLLIRMQLKRNVKELLPLEHHTPFMNFLHQLYRKKIMRTIPTMEMLVPGCGLRMLLKGFTMMDMIIATNPNKFLELYKVMLNWPEYLSSPLHSHLTMKMTGSVDNCNILDED</sequence>
<dbReference type="EMBL" id="HACG01018306">
    <property type="protein sequence ID" value="CEK65171.1"/>
    <property type="molecule type" value="Transcribed_RNA"/>
</dbReference>
<accession>A0A0B6ZB54</accession>
<reference evidence="1" key="1">
    <citation type="submission" date="2014-12" db="EMBL/GenBank/DDBJ databases">
        <title>Insight into the proteome of Arion vulgaris.</title>
        <authorList>
            <person name="Aradska J."/>
            <person name="Bulat T."/>
            <person name="Smidak R."/>
            <person name="Sarate P."/>
            <person name="Gangsoo J."/>
            <person name="Sialana F."/>
            <person name="Bilban M."/>
            <person name="Lubec G."/>
        </authorList>
    </citation>
    <scope>NUCLEOTIDE SEQUENCE</scope>
    <source>
        <tissue evidence="1">Skin</tissue>
    </source>
</reference>
<organism evidence="1">
    <name type="scientific">Arion vulgaris</name>
    <dbReference type="NCBI Taxonomy" id="1028688"/>
    <lineage>
        <taxon>Eukaryota</taxon>
        <taxon>Metazoa</taxon>
        <taxon>Spiralia</taxon>
        <taxon>Lophotrochozoa</taxon>
        <taxon>Mollusca</taxon>
        <taxon>Gastropoda</taxon>
        <taxon>Heterobranchia</taxon>
        <taxon>Euthyneura</taxon>
        <taxon>Panpulmonata</taxon>
        <taxon>Eupulmonata</taxon>
        <taxon>Stylommatophora</taxon>
        <taxon>Helicina</taxon>
        <taxon>Arionoidea</taxon>
        <taxon>Arionidae</taxon>
        <taxon>Arion</taxon>
    </lineage>
</organism>
<protein>
    <submittedName>
        <fullName evidence="1">Uncharacterized protein</fullName>
    </submittedName>
</protein>
<proteinExistence type="predicted"/>